<organism evidence="2 3">
    <name type="scientific">Hibiscus sabdariffa</name>
    <name type="common">roselle</name>
    <dbReference type="NCBI Taxonomy" id="183260"/>
    <lineage>
        <taxon>Eukaryota</taxon>
        <taxon>Viridiplantae</taxon>
        <taxon>Streptophyta</taxon>
        <taxon>Embryophyta</taxon>
        <taxon>Tracheophyta</taxon>
        <taxon>Spermatophyta</taxon>
        <taxon>Magnoliopsida</taxon>
        <taxon>eudicotyledons</taxon>
        <taxon>Gunneridae</taxon>
        <taxon>Pentapetalae</taxon>
        <taxon>rosids</taxon>
        <taxon>malvids</taxon>
        <taxon>Malvales</taxon>
        <taxon>Malvaceae</taxon>
        <taxon>Malvoideae</taxon>
        <taxon>Hibiscus</taxon>
    </lineage>
</organism>
<evidence type="ECO:0000313" key="3">
    <source>
        <dbReference type="Proteomes" id="UP001472677"/>
    </source>
</evidence>
<dbReference type="Proteomes" id="UP001472677">
    <property type="component" value="Unassembled WGS sequence"/>
</dbReference>
<accession>A0ABR2EA94</accession>
<evidence type="ECO:0000313" key="2">
    <source>
        <dbReference type="EMBL" id="KAK8556477.1"/>
    </source>
</evidence>
<gene>
    <name evidence="2" type="ORF">V6N12_002878</name>
</gene>
<protein>
    <submittedName>
        <fullName evidence="2">Uncharacterized protein</fullName>
    </submittedName>
</protein>
<comment type="caution">
    <text evidence="2">The sequence shown here is derived from an EMBL/GenBank/DDBJ whole genome shotgun (WGS) entry which is preliminary data.</text>
</comment>
<feature type="region of interest" description="Disordered" evidence="1">
    <location>
        <begin position="111"/>
        <end position="134"/>
    </location>
</feature>
<sequence>MGVASSSFESAVIHVVPDLSKQIIAAAPCVDDVSPVAAAPRVEDSIQAAAPRISSSPNAHSSLAQSESQDIAISINEDDVRMANVAAIFVTSAHQHHVSIQSEYSQIQLSVQSDPRDTLQSSPNKGNNGRQENGELVDKDDHLYLWLPLLAGLSKLGFDPIPEIRESALQVLFETLRNYSHLFSRYLYGKKYLNPSFFRYSNTCAMLLIHQVMAFLSRELMVT</sequence>
<dbReference type="EMBL" id="JBBPBM010000017">
    <property type="protein sequence ID" value="KAK8556477.1"/>
    <property type="molecule type" value="Genomic_DNA"/>
</dbReference>
<keyword evidence="3" id="KW-1185">Reference proteome</keyword>
<proteinExistence type="predicted"/>
<reference evidence="2 3" key="1">
    <citation type="journal article" date="2024" name="G3 (Bethesda)">
        <title>Genome assembly of Hibiscus sabdariffa L. provides insights into metabolisms of medicinal natural products.</title>
        <authorList>
            <person name="Kim T."/>
        </authorList>
    </citation>
    <scope>NUCLEOTIDE SEQUENCE [LARGE SCALE GENOMIC DNA]</scope>
    <source>
        <strain evidence="2">TK-2024</strain>
        <tissue evidence="2">Old leaves</tissue>
    </source>
</reference>
<feature type="compositionally biased region" description="Polar residues" evidence="1">
    <location>
        <begin position="111"/>
        <end position="131"/>
    </location>
</feature>
<evidence type="ECO:0000256" key="1">
    <source>
        <dbReference type="SAM" id="MobiDB-lite"/>
    </source>
</evidence>
<name>A0ABR2EA94_9ROSI</name>